<accession>A0A511RG47</accession>
<feature type="domain" description="Beta-Casp" evidence="3">
    <location>
        <begin position="242"/>
        <end position="367"/>
    </location>
</feature>
<dbReference type="Pfam" id="PF07521">
    <property type="entry name" value="RMMBL"/>
    <property type="match status" value="1"/>
</dbReference>
<dbReference type="Gene3D" id="3.60.15.10">
    <property type="entry name" value="Ribonuclease Z/Hydroxyacylglutathione hydrolase-like"/>
    <property type="match status" value="1"/>
</dbReference>
<organism evidence="4 5">
    <name type="scientific">Oceanithermus desulfurans NBRC 100063</name>
    <dbReference type="NCBI Taxonomy" id="1227550"/>
    <lineage>
        <taxon>Bacteria</taxon>
        <taxon>Thermotogati</taxon>
        <taxon>Deinococcota</taxon>
        <taxon>Deinococci</taxon>
        <taxon>Thermales</taxon>
        <taxon>Thermaceae</taxon>
        <taxon>Oceanithermus</taxon>
    </lineage>
</organism>
<evidence type="ECO:0000256" key="1">
    <source>
        <dbReference type="ARBA" id="ARBA00022801"/>
    </source>
</evidence>
<dbReference type="SMART" id="SM00849">
    <property type="entry name" value="Lactamase_B"/>
    <property type="match status" value="1"/>
</dbReference>
<dbReference type="EMBL" id="BJXN01000001">
    <property type="protein sequence ID" value="GEM88623.1"/>
    <property type="molecule type" value="Genomic_DNA"/>
</dbReference>
<dbReference type="Pfam" id="PF10996">
    <property type="entry name" value="Beta-Casp"/>
    <property type="match status" value="1"/>
</dbReference>
<protein>
    <submittedName>
        <fullName evidence="4">Ribonuclease</fullName>
    </submittedName>
</protein>
<name>A0A511RG47_9DEIN</name>
<dbReference type="InterPro" id="IPR050698">
    <property type="entry name" value="MBL"/>
</dbReference>
<dbReference type="SMART" id="SM01027">
    <property type="entry name" value="Beta-Casp"/>
    <property type="match status" value="1"/>
</dbReference>
<dbReference type="OrthoDB" id="9803916at2"/>
<dbReference type="SUPFAM" id="SSF56281">
    <property type="entry name" value="Metallo-hydrolase/oxidoreductase"/>
    <property type="match status" value="1"/>
</dbReference>
<dbReference type="AlphaFoldDB" id="A0A511RG47"/>
<dbReference type="InterPro" id="IPR011108">
    <property type="entry name" value="RMMBL"/>
</dbReference>
<dbReference type="PANTHER" id="PTHR11203">
    <property type="entry name" value="CLEAVAGE AND POLYADENYLATION SPECIFICITY FACTOR FAMILY MEMBER"/>
    <property type="match status" value="1"/>
</dbReference>
<dbReference type="PANTHER" id="PTHR11203:SF37">
    <property type="entry name" value="INTEGRATOR COMPLEX SUBUNIT 11"/>
    <property type="match status" value="1"/>
</dbReference>
<evidence type="ECO:0000259" key="2">
    <source>
        <dbReference type="SMART" id="SM00849"/>
    </source>
</evidence>
<keyword evidence="1" id="KW-0378">Hydrolase</keyword>
<reference evidence="4 5" key="1">
    <citation type="submission" date="2019-07" db="EMBL/GenBank/DDBJ databases">
        <title>Whole genome shotgun sequence of Oceanithermus desulfurans NBRC 100063.</title>
        <authorList>
            <person name="Hosoyama A."/>
            <person name="Uohara A."/>
            <person name="Ohji S."/>
            <person name="Ichikawa N."/>
        </authorList>
    </citation>
    <scope>NUCLEOTIDE SEQUENCE [LARGE SCALE GENOMIC DNA]</scope>
    <source>
        <strain evidence="4 5">NBRC 100063</strain>
    </source>
</reference>
<dbReference type="Gene3D" id="3.40.50.10890">
    <property type="match status" value="1"/>
</dbReference>
<gene>
    <name evidence="4" type="ORF">ODE01S_00570</name>
</gene>
<dbReference type="RefSeq" id="WP_147144763.1">
    <property type="nucleotide sequence ID" value="NZ_BJXN01000001.1"/>
</dbReference>
<dbReference type="InterPro" id="IPR022712">
    <property type="entry name" value="Beta_Casp"/>
</dbReference>
<dbReference type="CDD" id="cd16295">
    <property type="entry name" value="TTHA0252-CPSF-like_MBL-fold"/>
    <property type="match status" value="1"/>
</dbReference>
<evidence type="ECO:0000313" key="4">
    <source>
        <dbReference type="EMBL" id="GEM88623.1"/>
    </source>
</evidence>
<evidence type="ECO:0000313" key="5">
    <source>
        <dbReference type="Proteomes" id="UP000321827"/>
    </source>
</evidence>
<comment type="caution">
    <text evidence="4">The sequence shown here is derived from an EMBL/GenBank/DDBJ whole genome shotgun (WGS) entry which is preliminary data.</text>
</comment>
<proteinExistence type="predicted"/>
<dbReference type="GO" id="GO:0016787">
    <property type="term" value="F:hydrolase activity"/>
    <property type="evidence" value="ECO:0007669"/>
    <property type="project" value="UniProtKB-KW"/>
</dbReference>
<dbReference type="PROSITE" id="PS51257">
    <property type="entry name" value="PROKAR_LIPOPROTEIN"/>
    <property type="match status" value="1"/>
</dbReference>
<evidence type="ECO:0000259" key="3">
    <source>
        <dbReference type="SMART" id="SM01027"/>
    </source>
</evidence>
<dbReference type="Proteomes" id="UP000321827">
    <property type="component" value="Unassembled WGS sequence"/>
</dbReference>
<dbReference type="InterPro" id="IPR001279">
    <property type="entry name" value="Metallo-B-lactamas"/>
</dbReference>
<dbReference type="Pfam" id="PF00753">
    <property type="entry name" value="Lactamase_B"/>
    <property type="match status" value="1"/>
</dbReference>
<dbReference type="GO" id="GO:0004521">
    <property type="term" value="F:RNA endonuclease activity"/>
    <property type="evidence" value="ECO:0007669"/>
    <property type="project" value="TreeGrafter"/>
</dbReference>
<feature type="domain" description="Metallo-beta-lactamase" evidence="2">
    <location>
        <begin position="13"/>
        <end position="226"/>
    </location>
</feature>
<dbReference type="InterPro" id="IPR036866">
    <property type="entry name" value="RibonucZ/Hydroxyglut_hydro"/>
</dbReference>
<sequence length="447" mass="49811">MKLTTWGACGTVTGSCHLLEHQGFRLLLDCGMYQGEPKNDNYDPFGFDPREVDAVVLSHAHLDHVGRIPRLYRLGFEGRVYATAPTLKLIRPILEDALKLMKEDIKRARRKGLPVPELLWEEADVRTLLERSKPLPYYGARKIGPFRVTLRNAGHLPGSAFVEVQAGGRTLVFSGDLGNRRKETLPDPDYPRVADLVLSESTYGDRPHRPFQATLVEFAEVLAQTLDGGGKVVIPSFALERAQEILFYIRRFEAEGAIPSVPVYVDSPLTTRISEIYGEIQEAFSPLVQSFYRRGIDPFAPQKLRYTQSVDESKRLNFLEGPAIIIAGSGMLSGGRILHHLRHQLPDARNALVFVGYQPRGGLGHRIIEGAGEVRIHGHEVRVRAKVYSLGGFSGHAGRDELLDWLTAEPRIVLVHGEDPARASLARALRARGAKVTRARLGQRFEV</sequence>